<keyword evidence="3" id="KW-1185">Reference proteome</keyword>
<evidence type="ECO:0000259" key="1">
    <source>
        <dbReference type="Pfam" id="PF14300"/>
    </source>
</evidence>
<accession>A0A8J7KCV1</accession>
<feature type="domain" description="DNA mimic protein DMP19 C-terminal" evidence="1">
    <location>
        <begin position="52"/>
        <end position="166"/>
    </location>
</feature>
<protein>
    <submittedName>
        <fullName evidence="2">DMP19 family protein</fullName>
    </submittedName>
</protein>
<proteinExistence type="predicted"/>
<name>A0A8J7KCV1_9NEIS</name>
<dbReference type="EMBL" id="JADFUA010000001">
    <property type="protein sequence ID" value="MBE9608124.1"/>
    <property type="molecule type" value="Genomic_DNA"/>
</dbReference>
<sequence length="204" mass="23019">MAQADCYLADWPGPLAQWQGEIDAYVFRALEPGMQAGCWDATDAADSQYQCLPAELRWLGALVTLDAQVCNGGFDQFFENSYGAVAEEALAGFRAFGLQEFAELCEAVCACLPRPVPRDQDERLALLEALRERREQHPAYADAAALAQARRQFEHWDAYTDDYFALMRRPFASLPAAYRAGLWGPLSHYIDQHPERFFRMPEAN</sequence>
<evidence type="ECO:0000313" key="2">
    <source>
        <dbReference type="EMBL" id="MBE9608124.1"/>
    </source>
</evidence>
<reference evidence="2 3" key="1">
    <citation type="submission" date="2020-10" db="EMBL/GenBank/DDBJ databases">
        <title>The genome sequence of Chitinilyticum litopenaei 4Y14.</title>
        <authorList>
            <person name="Liu Y."/>
        </authorList>
    </citation>
    <scope>NUCLEOTIDE SEQUENCE [LARGE SCALE GENOMIC DNA]</scope>
    <source>
        <strain evidence="2 3">4Y14</strain>
    </source>
</reference>
<dbReference type="AlphaFoldDB" id="A0A8J7KCV1"/>
<comment type="caution">
    <text evidence="2">The sequence shown here is derived from an EMBL/GenBank/DDBJ whole genome shotgun (WGS) entry which is preliminary data.</text>
</comment>
<dbReference type="Gene3D" id="1.20.1420.60">
    <property type="match status" value="1"/>
</dbReference>
<gene>
    <name evidence="2" type="ORF">INR99_02070</name>
</gene>
<dbReference type="InterPro" id="IPR025402">
    <property type="entry name" value="DMP19_C"/>
</dbReference>
<dbReference type="Pfam" id="PF14300">
    <property type="entry name" value="DMP19"/>
    <property type="match status" value="1"/>
</dbReference>
<dbReference type="Proteomes" id="UP000604481">
    <property type="component" value="Unassembled WGS sequence"/>
</dbReference>
<dbReference type="RefSeq" id="WP_194114625.1">
    <property type="nucleotide sequence ID" value="NZ_JADFUA010000001.1"/>
</dbReference>
<organism evidence="2 3">
    <name type="scientific">Chitinilyticum piscinae</name>
    <dbReference type="NCBI Taxonomy" id="2866724"/>
    <lineage>
        <taxon>Bacteria</taxon>
        <taxon>Pseudomonadati</taxon>
        <taxon>Pseudomonadota</taxon>
        <taxon>Betaproteobacteria</taxon>
        <taxon>Neisseriales</taxon>
        <taxon>Chitinibacteraceae</taxon>
        <taxon>Chitinilyticum</taxon>
    </lineage>
</organism>
<evidence type="ECO:0000313" key="3">
    <source>
        <dbReference type="Proteomes" id="UP000604481"/>
    </source>
</evidence>